<evidence type="ECO:0000313" key="2">
    <source>
        <dbReference type="Proteomes" id="UP000838686"/>
    </source>
</evidence>
<proteinExistence type="predicted"/>
<protein>
    <submittedName>
        <fullName evidence="1">Uncharacterized protein</fullName>
    </submittedName>
</protein>
<reference evidence="1" key="1">
    <citation type="submission" date="2022-01" db="EMBL/GenBank/DDBJ databases">
        <authorList>
            <person name="Criscuolo A."/>
        </authorList>
    </citation>
    <scope>NUCLEOTIDE SEQUENCE</scope>
    <source>
        <strain evidence="1">CIP111893</strain>
    </source>
</reference>
<evidence type="ECO:0000313" key="1">
    <source>
        <dbReference type="EMBL" id="CAH1209669.1"/>
    </source>
</evidence>
<sequence>MAGIAHILAGIAAELPTGEKEGRLVGLEENR</sequence>
<dbReference type="Proteomes" id="UP000838686">
    <property type="component" value="Unassembled WGS sequence"/>
</dbReference>
<name>A0ABM9CDH1_9BACL</name>
<keyword evidence="2" id="KW-1185">Reference proteome</keyword>
<organism evidence="1 2">
    <name type="scientific">Paenibacillus plantiphilus</name>
    <dbReference type="NCBI Taxonomy" id="2905650"/>
    <lineage>
        <taxon>Bacteria</taxon>
        <taxon>Bacillati</taxon>
        <taxon>Bacillota</taxon>
        <taxon>Bacilli</taxon>
        <taxon>Bacillales</taxon>
        <taxon>Paenibacillaceae</taxon>
        <taxon>Paenibacillus</taxon>
    </lineage>
</organism>
<dbReference type="EMBL" id="CAKMMF010000016">
    <property type="protein sequence ID" value="CAH1209669.1"/>
    <property type="molecule type" value="Genomic_DNA"/>
</dbReference>
<comment type="caution">
    <text evidence="1">The sequence shown here is derived from an EMBL/GenBank/DDBJ whole genome shotgun (WGS) entry which is preliminary data.</text>
</comment>
<gene>
    <name evidence="1" type="ORF">PAECIP111893_03092</name>
</gene>
<accession>A0ABM9CDH1</accession>